<proteinExistence type="predicted"/>
<protein>
    <submittedName>
        <fullName evidence="3">GNAT family N-acetyltransferase</fullName>
    </submittedName>
</protein>
<evidence type="ECO:0000313" key="3">
    <source>
        <dbReference type="EMBL" id="QIS09364.1"/>
    </source>
</evidence>
<dbReference type="Gene3D" id="3.40.630.30">
    <property type="match status" value="1"/>
</dbReference>
<dbReference type="Pfam" id="PF13302">
    <property type="entry name" value="Acetyltransf_3"/>
    <property type="match status" value="1"/>
</dbReference>
<dbReference type="PROSITE" id="PS51186">
    <property type="entry name" value="GNAT"/>
    <property type="match status" value="1"/>
</dbReference>
<feature type="domain" description="N-acetyltransferase" evidence="2">
    <location>
        <begin position="124"/>
        <end position="290"/>
    </location>
</feature>
<dbReference type="PANTHER" id="PTHR43610">
    <property type="entry name" value="BLL6696 PROTEIN"/>
    <property type="match status" value="1"/>
</dbReference>
<evidence type="ECO:0000256" key="1">
    <source>
        <dbReference type="SAM" id="MobiDB-lite"/>
    </source>
</evidence>
<dbReference type="GO" id="GO:0016747">
    <property type="term" value="F:acyltransferase activity, transferring groups other than amino-acyl groups"/>
    <property type="evidence" value="ECO:0007669"/>
    <property type="project" value="InterPro"/>
</dbReference>
<dbReference type="AlphaFoldDB" id="A0A6G9Y893"/>
<evidence type="ECO:0000313" key="4">
    <source>
        <dbReference type="Proteomes" id="UP000503540"/>
    </source>
</evidence>
<dbReference type="SUPFAM" id="SSF55729">
    <property type="entry name" value="Acyl-CoA N-acyltransferases (Nat)"/>
    <property type="match status" value="1"/>
</dbReference>
<accession>A0A6G9Y893</accession>
<dbReference type="PANTHER" id="PTHR43610:SF1">
    <property type="entry name" value="N-ACETYLTRANSFERASE DOMAIN-CONTAINING PROTEIN"/>
    <property type="match status" value="1"/>
</dbReference>
<gene>
    <name evidence="3" type="ORF">F5544_07285</name>
</gene>
<reference evidence="3 4" key="1">
    <citation type="journal article" date="2019" name="ACS Chem. Biol.">
        <title>Identification and Mobilization of a Cryptic Antibiotic Biosynthesis Gene Locus from a Human-Pathogenic Nocardia Isolate.</title>
        <authorList>
            <person name="Herisse M."/>
            <person name="Ishida K."/>
            <person name="Porter J.L."/>
            <person name="Howden B."/>
            <person name="Hertweck C."/>
            <person name="Stinear T.P."/>
            <person name="Pidot S.J."/>
        </authorList>
    </citation>
    <scope>NUCLEOTIDE SEQUENCE [LARGE SCALE GENOMIC DNA]</scope>
    <source>
        <strain evidence="3 4">AUSMDU00012717</strain>
    </source>
</reference>
<evidence type="ECO:0000259" key="2">
    <source>
        <dbReference type="PROSITE" id="PS51186"/>
    </source>
</evidence>
<sequence length="305" mass="34126">MRAVRRGPQLFDRHHLTRRAGSGPCGAAAVHRRMQRGGATRGARACRRAGTRAVLHPKWAADNAIEAAAAGYPRALRKRTGGGVPGTGSRSGRPAADRRRMTASRERIMSWDKLKDLVLVNDRVELRRVRFTDRPGFERIVFDPEIWKYFVARVGTQDELDDFLESAVVDTLRGTRIVFAIIDRASGEIVGSSAYGNLAEAERRVEIGWSWLGAQARRTGINRAAKFALLEHAFDELDCERVEFKTDVLNTPARTALSRLGATEEGVLRSFNYMPGGRRRDVIYYSILRREWPDVRVNLRGVAGA</sequence>
<keyword evidence="3" id="KW-0808">Transferase</keyword>
<feature type="region of interest" description="Disordered" evidence="1">
    <location>
        <begin position="76"/>
        <end position="101"/>
    </location>
</feature>
<dbReference type="InterPro" id="IPR000182">
    <property type="entry name" value="GNAT_dom"/>
</dbReference>
<name>A0A6G9Y893_9NOCA</name>
<dbReference type="Proteomes" id="UP000503540">
    <property type="component" value="Chromosome"/>
</dbReference>
<dbReference type="KEGG" id="nah:F5544_07285"/>
<dbReference type="InterPro" id="IPR016181">
    <property type="entry name" value="Acyl_CoA_acyltransferase"/>
</dbReference>
<organism evidence="3 4">
    <name type="scientific">Nocardia arthritidis</name>
    <dbReference type="NCBI Taxonomy" id="228602"/>
    <lineage>
        <taxon>Bacteria</taxon>
        <taxon>Bacillati</taxon>
        <taxon>Actinomycetota</taxon>
        <taxon>Actinomycetes</taxon>
        <taxon>Mycobacteriales</taxon>
        <taxon>Nocardiaceae</taxon>
        <taxon>Nocardia</taxon>
    </lineage>
</organism>
<keyword evidence="4" id="KW-1185">Reference proteome</keyword>
<dbReference type="EMBL" id="CP046172">
    <property type="protein sequence ID" value="QIS09364.1"/>
    <property type="molecule type" value="Genomic_DNA"/>
</dbReference>